<evidence type="ECO:0000259" key="1">
    <source>
        <dbReference type="PROSITE" id="PS01179"/>
    </source>
</evidence>
<evidence type="ECO:0000313" key="2">
    <source>
        <dbReference type="EMBL" id="PIO70694.1"/>
    </source>
</evidence>
<feature type="domain" description="PID" evidence="1">
    <location>
        <begin position="22"/>
        <end position="148"/>
    </location>
</feature>
<dbReference type="PROSITE" id="PS01179">
    <property type="entry name" value="PID"/>
    <property type="match status" value="2"/>
</dbReference>
<sequence>MLHLSMRPFSANATSDPFRFQGNGVTYKGKLIGERDVDSARGDAMCADAMRAAKAAVKAAGAHKTRIILQINIDGIKIVDEKSNAVLHNFPVSRVSFIARDTTDARAFGIVFGQPDNKYKFYGIKTAQTADQAVLAIRDMFQAVLHNFPVSRVSFIARDTTDARAFGIVFGQPDNKYKFYGIKTAQTADQAVLAIRDMFQVVFEMKKKHIEQVKQQQEERKETTPVDGVAVADLLDLETEVQQIEQGLHQLEQIPTNTDAFGATPFADPFQDSVTNNVSINGSYGSAALNGAAHNPHQFQSTFNPHSQNTVWPQPPAVPPQVAHTNFQETNPFAAAVTAPQQFVPPRDPFDTRGVLQIQPMMNNAARTVDWGTKENAAPPLHHANSFTTNNCFGDNNAHTQNQNKWEERKVTSLEEAFTKLVDMNALVARPANDTKKNPFDHILNPPKASLNALGAVPMRPAPVVMANRADPFGDDFFR</sequence>
<dbReference type="PANTHER" id="PTHR47695">
    <property type="entry name" value="PID DOMAIN-CONTAINING PROTEIN"/>
    <property type="match status" value="1"/>
</dbReference>
<dbReference type="Gene3D" id="2.30.29.30">
    <property type="entry name" value="Pleckstrin-homology domain (PH domain)/Phosphotyrosine-binding domain (PTB)"/>
    <property type="match status" value="2"/>
</dbReference>
<proteinExistence type="predicted"/>
<dbReference type="InterPro" id="IPR011993">
    <property type="entry name" value="PH-like_dom_sf"/>
</dbReference>
<dbReference type="PANTHER" id="PTHR47695:SF3">
    <property type="entry name" value="PID DOMAIN-CONTAINING PROTEIN"/>
    <property type="match status" value="1"/>
</dbReference>
<name>A0A2G9UKB3_TELCI</name>
<dbReference type="InterPro" id="IPR006020">
    <property type="entry name" value="PTB/PI_dom"/>
</dbReference>
<dbReference type="SUPFAM" id="SSF50729">
    <property type="entry name" value="PH domain-like"/>
    <property type="match status" value="2"/>
</dbReference>
<dbReference type="OrthoDB" id="10069833at2759"/>
<dbReference type="Proteomes" id="UP000230423">
    <property type="component" value="Unassembled WGS sequence"/>
</dbReference>
<dbReference type="GO" id="GO:0005737">
    <property type="term" value="C:cytoplasm"/>
    <property type="evidence" value="ECO:0007669"/>
    <property type="project" value="TreeGrafter"/>
</dbReference>
<reference evidence="2 3" key="1">
    <citation type="submission" date="2015-09" db="EMBL/GenBank/DDBJ databases">
        <title>Draft genome of the parasitic nematode Teladorsagia circumcincta isolate WARC Sus (inbred).</title>
        <authorList>
            <person name="Mitreva M."/>
        </authorList>
    </citation>
    <scope>NUCLEOTIDE SEQUENCE [LARGE SCALE GENOMIC DNA]</scope>
    <source>
        <strain evidence="2 3">S</strain>
    </source>
</reference>
<dbReference type="EMBL" id="KZ346185">
    <property type="protein sequence ID" value="PIO70694.1"/>
    <property type="molecule type" value="Genomic_DNA"/>
</dbReference>
<dbReference type="SMART" id="SM00462">
    <property type="entry name" value="PTB"/>
    <property type="match status" value="1"/>
</dbReference>
<evidence type="ECO:0000313" key="3">
    <source>
        <dbReference type="Proteomes" id="UP000230423"/>
    </source>
</evidence>
<gene>
    <name evidence="2" type="ORF">TELCIR_07444</name>
</gene>
<feature type="domain" description="PID" evidence="1">
    <location>
        <begin position="149"/>
        <end position="220"/>
    </location>
</feature>
<accession>A0A2G9UKB3</accession>
<dbReference type="Pfam" id="PF00640">
    <property type="entry name" value="PID"/>
    <property type="match status" value="1"/>
</dbReference>
<organism evidence="2 3">
    <name type="scientific">Teladorsagia circumcincta</name>
    <name type="common">Brown stomach worm</name>
    <name type="synonym">Ostertagia circumcincta</name>
    <dbReference type="NCBI Taxonomy" id="45464"/>
    <lineage>
        <taxon>Eukaryota</taxon>
        <taxon>Metazoa</taxon>
        <taxon>Ecdysozoa</taxon>
        <taxon>Nematoda</taxon>
        <taxon>Chromadorea</taxon>
        <taxon>Rhabditida</taxon>
        <taxon>Rhabditina</taxon>
        <taxon>Rhabditomorpha</taxon>
        <taxon>Strongyloidea</taxon>
        <taxon>Trichostrongylidae</taxon>
        <taxon>Teladorsagia</taxon>
    </lineage>
</organism>
<dbReference type="AlphaFoldDB" id="A0A2G9UKB3"/>
<keyword evidence="3" id="KW-1185">Reference proteome</keyword>
<protein>
    <submittedName>
        <fullName evidence="2">Phosphotyrosine interaction domain protein</fullName>
    </submittedName>
</protein>